<dbReference type="GO" id="GO:0000155">
    <property type="term" value="F:phosphorelay sensor kinase activity"/>
    <property type="evidence" value="ECO:0007669"/>
    <property type="project" value="InterPro"/>
</dbReference>
<dbReference type="SUPFAM" id="SSF47384">
    <property type="entry name" value="Homodimeric domain of signal transducing histidine kinase"/>
    <property type="match status" value="1"/>
</dbReference>
<dbReference type="CDD" id="cd00082">
    <property type="entry name" value="HisKA"/>
    <property type="match status" value="1"/>
</dbReference>
<dbReference type="InterPro" id="IPR003661">
    <property type="entry name" value="HisK_dim/P_dom"/>
</dbReference>
<dbReference type="InterPro" id="IPR050595">
    <property type="entry name" value="Bact_response_regulator"/>
</dbReference>
<dbReference type="Gene3D" id="3.40.50.2300">
    <property type="match status" value="1"/>
</dbReference>
<proteinExistence type="predicted"/>
<dbReference type="Pfam" id="PF00072">
    <property type="entry name" value="Response_reg"/>
    <property type="match status" value="1"/>
</dbReference>
<evidence type="ECO:0000313" key="3">
    <source>
        <dbReference type="EMBL" id="DAD74824.1"/>
    </source>
</evidence>
<dbReference type="InterPro" id="IPR036890">
    <property type="entry name" value="HATPase_C_sf"/>
</dbReference>
<dbReference type="Gene3D" id="3.30.565.10">
    <property type="entry name" value="Histidine kinase-like ATPase, C-terminal domain"/>
    <property type="match status" value="1"/>
</dbReference>
<dbReference type="SMART" id="SM00448">
    <property type="entry name" value="REC"/>
    <property type="match status" value="1"/>
</dbReference>
<evidence type="ECO:0000256" key="1">
    <source>
        <dbReference type="ARBA" id="ARBA00022553"/>
    </source>
</evidence>
<dbReference type="PROSITE" id="PS50110">
    <property type="entry name" value="RESPONSE_REGULATORY"/>
    <property type="match status" value="1"/>
</dbReference>
<accession>A0A8S5LY51</accession>
<name>A0A8S5LY51_9CAUD</name>
<evidence type="ECO:0000259" key="2">
    <source>
        <dbReference type="PROSITE" id="PS50110"/>
    </source>
</evidence>
<organism evidence="3">
    <name type="scientific">Myoviridae sp. ctrnx29</name>
    <dbReference type="NCBI Taxonomy" id="2826704"/>
    <lineage>
        <taxon>Viruses</taxon>
        <taxon>Duplodnaviria</taxon>
        <taxon>Heunggongvirae</taxon>
        <taxon>Uroviricota</taxon>
        <taxon>Caudoviricetes</taxon>
    </lineage>
</organism>
<dbReference type="SUPFAM" id="SSF52172">
    <property type="entry name" value="CheY-like"/>
    <property type="match status" value="1"/>
</dbReference>
<protein>
    <submittedName>
        <fullName evidence="3">Response regulator protein</fullName>
    </submittedName>
</protein>
<reference evidence="3" key="1">
    <citation type="journal article" date="2021" name="Proc. Natl. Acad. Sci. U.S.A.">
        <title>A Catalog of Tens of Thousands of Viruses from Human Metagenomes Reveals Hidden Associations with Chronic Diseases.</title>
        <authorList>
            <person name="Tisza M.J."/>
            <person name="Buck C.B."/>
        </authorList>
    </citation>
    <scope>NUCLEOTIDE SEQUENCE</scope>
    <source>
        <strain evidence="3">Ctrnx29</strain>
    </source>
</reference>
<keyword evidence="1" id="KW-0597">Phosphoprotein</keyword>
<dbReference type="PANTHER" id="PTHR44591:SF25">
    <property type="entry name" value="CHEMOTAXIS TWO-COMPONENT RESPONSE REGULATOR"/>
    <property type="match status" value="1"/>
</dbReference>
<dbReference type="PANTHER" id="PTHR44591">
    <property type="entry name" value="STRESS RESPONSE REGULATOR PROTEIN 1"/>
    <property type="match status" value="1"/>
</dbReference>
<dbReference type="InterPro" id="IPR001789">
    <property type="entry name" value="Sig_transdc_resp-reg_receiver"/>
</dbReference>
<dbReference type="SUPFAM" id="SSF55874">
    <property type="entry name" value="ATPase domain of HSP90 chaperone/DNA topoisomerase II/histidine kinase"/>
    <property type="match status" value="1"/>
</dbReference>
<dbReference type="InterPro" id="IPR036097">
    <property type="entry name" value="HisK_dim/P_sf"/>
</dbReference>
<dbReference type="InterPro" id="IPR011006">
    <property type="entry name" value="CheY-like_superfamily"/>
</dbReference>
<dbReference type="Gene3D" id="1.10.287.130">
    <property type="match status" value="1"/>
</dbReference>
<feature type="domain" description="Response regulatory" evidence="2">
    <location>
        <begin position="2"/>
        <end position="116"/>
    </location>
</feature>
<dbReference type="EMBL" id="BK014766">
    <property type="protein sequence ID" value="DAD74824.1"/>
    <property type="molecule type" value="Genomic_DNA"/>
</dbReference>
<sequence>MDVLIVDNEPAFAELLAARLELQGYSARSAGSGEEALKKLKERPCDVALLGVHLVGMSGLELLSRMRRKWPQTPCIMLTEPAQAEQGAEAMRFGAYDWLAKPVSMASVESALERALGRQKAERQHELYAEAARMRTLDRLTKGIAHGVNNPVNIMVQAAGDIGDILQEEPACHLPEATLEELKDAVETIKRQSRRVKSMMQSLLVLSQGTGRRKMGILLRDVVREVIVIFQERMRAQGVRPHVKTDSAIPVFMGEPFGLRQVLLHLVENALDAMPQGGILGLATMLREARTPEERAMM</sequence>